<dbReference type="PANTHER" id="PTHR24321">
    <property type="entry name" value="DEHYDROGENASES, SHORT CHAIN"/>
    <property type="match status" value="1"/>
</dbReference>
<dbReference type="InterPro" id="IPR036291">
    <property type="entry name" value="NAD(P)-bd_dom_sf"/>
</dbReference>
<accession>A0ABW6SB54</accession>
<dbReference type="Proteomes" id="UP001601992">
    <property type="component" value="Unassembled WGS sequence"/>
</dbReference>
<dbReference type="GO" id="GO:0016491">
    <property type="term" value="F:oxidoreductase activity"/>
    <property type="evidence" value="ECO:0007669"/>
    <property type="project" value="UniProtKB-KW"/>
</dbReference>
<proteinExistence type="inferred from homology"/>
<dbReference type="PRINTS" id="PR00081">
    <property type="entry name" value="GDHRDH"/>
</dbReference>
<evidence type="ECO:0000313" key="3">
    <source>
        <dbReference type="EMBL" id="MFF3572813.1"/>
    </source>
</evidence>
<dbReference type="SUPFAM" id="SSF51735">
    <property type="entry name" value="NAD(P)-binding Rossmann-fold domains"/>
    <property type="match status" value="1"/>
</dbReference>
<gene>
    <name evidence="3" type="ORF">ACFYXQ_34095</name>
</gene>
<dbReference type="Gene3D" id="3.40.50.720">
    <property type="entry name" value="NAD(P)-binding Rossmann-like Domain"/>
    <property type="match status" value="1"/>
</dbReference>
<evidence type="ECO:0000256" key="1">
    <source>
        <dbReference type="ARBA" id="ARBA00006484"/>
    </source>
</evidence>
<comment type="caution">
    <text evidence="3">The sequence shown here is derived from an EMBL/GenBank/DDBJ whole genome shotgun (WGS) entry which is preliminary data.</text>
</comment>
<comment type="similarity">
    <text evidence="1">Belongs to the short-chain dehydrogenases/reductases (SDR) family.</text>
</comment>
<dbReference type="PANTHER" id="PTHR24321:SF14">
    <property type="entry name" value="SHORT-CHAIN TYPE DEHYDROGENASE_REDUCTASE BLR2146-RELATED"/>
    <property type="match status" value="1"/>
</dbReference>
<dbReference type="RefSeq" id="WP_387406186.1">
    <property type="nucleotide sequence ID" value="NZ_JBIAQY010000015.1"/>
</dbReference>
<protein>
    <submittedName>
        <fullName evidence="3">SDR family NAD(P)-dependent oxidoreductase</fullName>
        <ecNumber evidence="3">1.1.1.-</ecNumber>
    </submittedName>
</protein>
<keyword evidence="2 3" id="KW-0560">Oxidoreductase</keyword>
<name>A0ABW6SB54_9NOCA</name>
<dbReference type="InterPro" id="IPR002347">
    <property type="entry name" value="SDR_fam"/>
</dbReference>
<organism evidence="3 4">
    <name type="scientific">Nocardia jiangxiensis</name>
    <dbReference type="NCBI Taxonomy" id="282685"/>
    <lineage>
        <taxon>Bacteria</taxon>
        <taxon>Bacillati</taxon>
        <taxon>Actinomycetota</taxon>
        <taxon>Actinomycetes</taxon>
        <taxon>Mycobacteriales</taxon>
        <taxon>Nocardiaceae</taxon>
        <taxon>Nocardia</taxon>
    </lineage>
</organism>
<dbReference type="EMBL" id="JBIAQY010000015">
    <property type="protein sequence ID" value="MFF3572813.1"/>
    <property type="molecule type" value="Genomic_DNA"/>
</dbReference>
<keyword evidence="4" id="KW-1185">Reference proteome</keyword>
<reference evidence="3 4" key="1">
    <citation type="submission" date="2024-10" db="EMBL/GenBank/DDBJ databases">
        <title>The Natural Products Discovery Center: Release of the First 8490 Sequenced Strains for Exploring Actinobacteria Biosynthetic Diversity.</title>
        <authorList>
            <person name="Kalkreuter E."/>
            <person name="Kautsar S.A."/>
            <person name="Yang D."/>
            <person name="Bader C.D."/>
            <person name="Teijaro C.N."/>
            <person name="Fluegel L."/>
            <person name="Davis C.M."/>
            <person name="Simpson J.R."/>
            <person name="Lauterbach L."/>
            <person name="Steele A.D."/>
            <person name="Gui C."/>
            <person name="Meng S."/>
            <person name="Li G."/>
            <person name="Viehrig K."/>
            <person name="Ye F."/>
            <person name="Su P."/>
            <person name="Kiefer A.F."/>
            <person name="Nichols A."/>
            <person name="Cepeda A.J."/>
            <person name="Yan W."/>
            <person name="Fan B."/>
            <person name="Jiang Y."/>
            <person name="Adhikari A."/>
            <person name="Zheng C.-J."/>
            <person name="Schuster L."/>
            <person name="Cowan T.M."/>
            <person name="Smanski M.J."/>
            <person name="Chevrette M.G."/>
            <person name="De Carvalho L.P.S."/>
            <person name="Shen B."/>
        </authorList>
    </citation>
    <scope>NUCLEOTIDE SEQUENCE [LARGE SCALE GENOMIC DNA]</scope>
    <source>
        <strain evidence="3 4">NPDC002593</strain>
    </source>
</reference>
<dbReference type="EC" id="1.1.1.-" evidence="3"/>
<sequence>MTNSMSDRVNAFFPDPGVVDYCAVEAALTNLTKALSKEFGRQGIRANSISPGPVRTDLWLGSGGVAETVAQASGTSAQEVADQAVAAAPTGRFTTLDEVADLVLFLASDRAANITGADMRIDGGFITTV</sequence>
<dbReference type="Pfam" id="PF13561">
    <property type="entry name" value="adh_short_C2"/>
    <property type="match status" value="1"/>
</dbReference>
<evidence type="ECO:0000256" key="2">
    <source>
        <dbReference type="ARBA" id="ARBA00023002"/>
    </source>
</evidence>
<evidence type="ECO:0000313" key="4">
    <source>
        <dbReference type="Proteomes" id="UP001601992"/>
    </source>
</evidence>